<comment type="caution">
    <text evidence="1">The sequence shown here is derived from an EMBL/GenBank/DDBJ whole genome shotgun (WGS) entry which is preliminary data.</text>
</comment>
<dbReference type="RefSeq" id="WP_060327257.1">
    <property type="nucleotide sequence ID" value="NZ_LPIU01000068.1"/>
</dbReference>
<evidence type="ECO:0000313" key="2">
    <source>
        <dbReference type="Proteomes" id="UP000062998"/>
    </source>
</evidence>
<dbReference type="EMBL" id="LPIX01000105">
    <property type="protein sequence ID" value="KWD92701.1"/>
    <property type="molecule type" value="Genomic_DNA"/>
</dbReference>
<reference evidence="1 2" key="1">
    <citation type="submission" date="2015-11" db="EMBL/GenBank/DDBJ databases">
        <title>Expanding the genomic diversity of Burkholderia species for the development of highly accurate diagnostics.</title>
        <authorList>
            <person name="Sahl J."/>
            <person name="Keim P."/>
            <person name="Wagner D."/>
        </authorList>
    </citation>
    <scope>NUCLEOTIDE SEQUENCE [LARGE SCALE GENOMIC DNA]</scope>
    <source>
        <strain evidence="1 2">MSMB2167WGS</strain>
    </source>
</reference>
<dbReference type="OrthoDB" id="8780071at2"/>
<protein>
    <submittedName>
        <fullName evidence="1">Uncharacterized protein</fullName>
    </submittedName>
</protein>
<dbReference type="AlphaFoldDB" id="A0A107FFS4"/>
<accession>A0A107FFS4</accession>
<name>A0A107FFS4_9BURK</name>
<sequence>MTYPPTPPDVAIRLNYHDGMFLTAQNMTVEQSYFTNWIKYQNRYLYTPGVLSGLDVTLQGNMLVVAGGAGFDGDGNFLNFPGTVNNAIGPGTGFGNPYTLYLSYPPTVNTTSDFVDEAAILQNGMTSFPPLNSIPLATVYLNQENTGVIEKFTDARVGVTSRLPVVIPGETTVLMSQPPDLNGALAGVVTADTRTLLKPGDSVTLTVPYRSGGAQAFSVPPAVNATVHGSVPYAVNVAGVGTGQFTLTLTAVQTRTADTPPSVQTNWLALPPSLTF</sequence>
<gene>
    <name evidence="1" type="ORF">WL73_27925</name>
</gene>
<dbReference type="Proteomes" id="UP000062998">
    <property type="component" value="Unassembled WGS sequence"/>
</dbReference>
<organism evidence="1 2">
    <name type="scientific">Burkholderia ubonensis</name>
    <dbReference type="NCBI Taxonomy" id="101571"/>
    <lineage>
        <taxon>Bacteria</taxon>
        <taxon>Pseudomonadati</taxon>
        <taxon>Pseudomonadota</taxon>
        <taxon>Betaproteobacteria</taxon>
        <taxon>Burkholderiales</taxon>
        <taxon>Burkholderiaceae</taxon>
        <taxon>Burkholderia</taxon>
        <taxon>Burkholderia cepacia complex</taxon>
    </lineage>
</organism>
<evidence type="ECO:0000313" key="1">
    <source>
        <dbReference type="EMBL" id="KWD92701.1"/>
    </source>
</evidence>
<proteinExistence type="predicted"/>